<comment type="caution">
    <text evidence="2">The sequence shown here is derived from an EMBL/GenBank/DDBJ whole genome shotgun (WGS) entry which is preliminary data.</text>
</comment>
<dbReference type="OrthoDB" id="75290at2759"/>
<dbReference type="SUPFAM" id="SSF56204">
    <property type="entry name" value="Hect, E3 ligase catalytic domain"/>
    <property type="match status" value="1"/>
</dbReference>
<evidence type="ECO:0000313" key="2">
    <source>
        <dbReference type="EMBL" id="OQR90935.1"/>
    </source>
</evidence>
<gene>
    <name evidence="2" type="ORF">THRCLA_09144</name>
</gene>
<feature type="region of interest" description="Disordered" evidence="1">
    <location>
        <begin position="192"/>
        <end position="218"/>
    </location>
</feature>
<accession>A0A1V9YYY1</accession>
<dbReference type="InterPro" id="IPR036770">
    <property type="entry name" value="Ankyrin_rpt-contain_sf"/>
</dbReference>
<dbReference type="InterPro" id="IPR035983">
    <property type="entry name" value="Hect_E3_ubiquitin_ligase"/>
</dbReference>
<dbReference type="AlphaFoldDB" id="A0A1V9YYY1"/>
<dbReference type="EMBL" id="JNBS01002472">
    <property type="protein sequence ID" value="OQR90935.1"/>
    <property type="molecule type" value="Genomic_DNA"/>
</dbReference>
<organism evidence="2 3">
    <name type="scientific">Thraustotheca clavata</name>
    <dbReference type="NCBI Taxonomy" id="74557"/>
    <lineage>
        <taxon>Eukaryota</taxon>
        <taxon>Sar</taxon>
        <taxon>Stramenopiles</taxon>
        <taxon>Oomycota</taxon>
        <taxon>Saprolegniomycetes</taxon>
        <taxon>Saprolegniales</taxon>
        <taxon>Achlyaceae</taxon>
        <taxon>Thraustotheca</taxon>
    </lineage>
</organism>
<dbReference type="Gene3D" id="1.25.40.20">
    <property type="entry name" value="Ankyrin repeat-containing domain"/>
    <property type="match status" value="1"/>
</dbReference>
<name>A0A1V9YYY1_9STRA</name>
<evidence type="ECO:0000313" key="3">
    <source>
        <dbReference type="Proteomes" id="UP000243217"/>
    </source>
</evidence>
<feature type="compositionally biased region" description="Basic and acidic residues" evidence="1">
    <location>
        <begin position="192"/>
        <end position="215"/>
    </location>
</feature>
<reference evidence="2 3" key="1">
    <citation type="journal article" date="2014" name="Genome Biol. Evol.">
        <title>The secreted proteins of Achlya hypogyna and Thraustotheca clavata identify the ancestral oomycete secretome and reveal gene acquisitions by horizontal gene transfer.</title>
        <authorList>
            <person name="Misner I."/>
            <person name="Blouin N."/>
            <person name="Leonard G."/>
            <person name="Richards T.A."/>
            <person name="Lane C.E."/>
        </authorList>
    </citation>
    <scope>NUCLEOTIDE SEQUENCE [LARGE SCALE GENOMIC DNA]</scope>
    <source>
        <strain evidence="2 3">ATCC 34112</strain>
    </source>
</reference>
<keyword evidence="3" id="KW-1185">Reference proteome</keyword>
<dbReference type="Proteomes" id="UP000243217">
    <property type="component" value="Unassembled WGS sequence"/>
</dbReference>
<sequence length="918" mass="104812">MLIAKSFPPLSDTDIACDVPSPALLCRTMDSIMFNALLVMEKTTKPFRYTRKYLVMTTKGLRSHTTSDICRYPVTRSQLGINSERSAQSLVDLIQCTSLDGSQTSWFMARVHWSVSLSDTWMDVKLISPILLQELYMATFESWNLTESIERTSFEKYPTEQQLWLNDASVAEWLLEMKSDLTARDENDHLFNARKRPMDDEPHVDKRQKQREENKQSSNLQTILDSATSTTQVNRMVEKKRELWKPLPPLLTPRLECYCESQLGFEPKYLGQYRSCKNFHCQAWMHNGCIDAKTILCAKCNTNASPLPSDNPLAITRRCIVNMLDPNCTTQLDPAHIKRTALMCAESGALDSLKLLFDKISLNEWQSKVDPFERNALHLAIEFKREDVAMFLIAKCPTLLIGKKDAFGYSSLEQIVKLMPKFLLTIIKKMAWVRMLVDDQGNTLAHHICRELPECFSELVALIPYYVFLRKNNESLTPLMLACQQPHLSPINLRSLHLPHEWWDPVDDNGNSPLHHLIAAGNGHLITHVAPAVVNKTPNLFHCAFEHNQPKAIFHLTHSELLVTPETTTKLWPILSAPTPNLILLLLKHQTDAQLTYLCSQIEVTPEPVERIIKAIESDSTLLAFVYQLIQLKAETVLKPFFQRFRHLLSMDLKIFQLRRNCEQLLTSSALALTPASFIIVTEPSNCWSDFAQGCPNIENWLKPLVFQIGSAAPQTTNDSQVWELLWTQIHEKHVFDQPHPAQMRILGQLLGHMIFLGHSLPKSHKVSVPLLRILFNHPNKASQEYLSHSKDVGLLENAALTFRHGMAKVLPDLLDHWTFYELYIILFSTNKLSVHSWCSLAQIDGAKNESVEWWWQFVRSLTPNEFLLLQTRVGTSPWTLHTNSSTNSISNASVSIAKNLINADDLIAAMTRVLRFE</sequence>
<proteinExistence type="predicted"/>
<dbReference type="SUPFAM" id="SSF48403">
    <property type="entry name" value="Ankyrin repeat"/>
    <property type="match status" value="1"/>
</dbReference>
<dbReference type="GO" id="GO:0004842">
    <property type="term" value="F:ubiquitin-protein transferase activity"/>
    <property type="evidence" value="ECO:0007669"/>
    <property type="project" value="InterPro"/>
</dbReference>
<evidence type="ECO:0000256" key="1">
    <source>
        <dbReference type="SAM" id="MobiDB-lite"/>
    </source>
</evidence>
<protein>
    <submittedName>
        <fullName evidence="2">Uncharacterized protein</fullName>
    </submittedName>
</protein>